<dbReference type="GO" id="GO:0005975">
    <property type="term" value="P:carbohydrate metabolic process"/>
    <property type="evidence" value="ECO:0007669"/>
    <property type="project" value="InterPro"/>
</dbReference>
<dbReference type="InterPro" id="IPR002509">
    <property type="entry name" value="NODB_dom"/>
</dbReference>
<proteinExistence type="predicted"/>
<comment type="subcellular location">
    <subcellularLocation>
        <location evidence="1">Secreted</location>
    </subcellularLocation>
</comment>
<evidence type="ECO:0000256" key="3">
    <source>
        <dbReference type="SAM" id="Phobius"/>
    </source>
</evidence>
<protein>
    <submittedName>
        <fullName evidence="5">Polysaccharide deacetylase</fullName>
    </submittedName>
</protein>
<feature type="domain" description="NodB homology" evidence="4">
    <location>
        <begin position="137"/>
        <end position="285"/>
    </location>
</feature>
<keyword evidence="2" id="KW-0732">Signal</keyword>
<dbReference type="PROSITE" id="PS51677">
    <property type="entry name" value="NODB"/>
    <property type="match status" value="1"/>
</dbReference>
<keyword evidence="3" id="KW-0472">Membrane</keyword>
<evidence type="ECO:0000256" key="2">
    <source>
        <dbReference type="ARBA" id="ARBA00022729"/>
    </source>
</evidence>
<accession>A0A0G0DX12</accession>
<dbReference type="InterPro" id="IPR051398">
    <property type="entry name" value="Polysacch_Deacetylase"/>
</dbReference>
<dbReference type="Pfam" id="PF01522">
    <property type="entry name" value="Polysacc_deac_1"/>
    <property type="match status" value="1"/>
</dbReference>
<evidence type="ECO:0000313" key="6">
    <source>
        <dbReference type="Proteomes" id="UP000034176"/>
    </source>
</evidence>
<keyword evidence="3" id="KW-0812">Transmembrane</keyword>
<organism evidence="5 6">
    <name type="scientific">Candidatus Gottesmanbacteria bacterium GW2011_GWA1_34_13</name>
    <dbReference type="NCBI Taxonomy" id="1618434"/>
    <lineage>
        <taxon>Bacteria</taxon>
        <taxon>Candidatus Gottesmaniibacteriota</taxon>
    </lineage>
</organism>
<dbReference type="Gene3D" id="3.20.20.370">
    <property type="entry name" value="Glycoside hydrolase/deacetylase"/>
    <property type="match status" value="1"/>
</dbReference>
<reference evidence="5 6" key="1">
    <citation type="journal article" date="2015" name="Nature">
        <title>rRNA introns, odd ribosomes, and small enigmatic genomes across a large radiation of phyla.</title>
        <authorList>
            <person name="Brown C.T."/>
            <person name="Hug L.A."/>
            <person name="Thomas B.C."/>
            <person name="Sharon I."/>
            <person name="Castelle C.J."/>
            <person name="Singh A."/>
            <person name="Wilkins M.J."/>
            <person name="Williams K.H."/>
            <person name="Banfield J.F."/>
        </authorList>
    </citation>
    <scope>NUCLEOTIDE SEQUENCE [LARGE SCALE GENOMIC DNA]</scope>
</reference>
<dbReference type="GO" id="GO:0005576">
    <property type="term" value="C:extracellular region"/>
    <property type="evidence" value="ECO:0007669"/>
    <property type="project" value="UniProtKB-SubCell"/>
</dbReference>
<keyword evidence="3" id="KW-1133">Transmembrane helix</keyword>
<dbReference type="GO" id="GO:0016810">
    <property type="term" value="F:hydrolase activity, acting on carbon-nitrogen (but not peptide) bonds"/>
    <property type="evidence" value="ECO:0007669"/>
    <property type="project" value="InterPro"/>
</dbReference>
<feature type="non-terminal residue" evidence="5">
    <location>
        <position position="285"/>
    </location>
</feature>
<dbReference type="AlphaFoldDB" id="A0A0G0DX12"/>
<sequence length="285" mass="31528">MFMKKATIMIGITILMLMGILSVLSYLSIKNKFLIKSAPLSLPTPLPSPIPSPTPTPSPLTFAQMQSLYGPCAYVPTLMYHHIQNMDRAQAENHASLTVSPDNFRGHLQYLSDRGYNFISMQNLADFFDGGTGLPAKPILLTFDDGYKDFVTDALPILKEFGAKATVFTPTGLLENPGYMTWNDANDANISGVLVANHTWSHKNVGAANDEVTHEITTADTQLKDHNLNNPKVFSYPYGLESNFAINLIKNMDYKLAFTTKPGSILCKQLRLELPRIRIGNTNIS</sequence>
<name>A0A0G0DX12_9BACT</name>
<dbReference type="EMBL" id="LBPN01000005">
    <property type="protein sequence ID" value="KKP59677.1"/>
    <property type="molecule type" value="Genomic_DNA"/>
</dbReference>
<dbReference type="Proteomes" id="UP000034176">
    <property type="component" value="Unassembled WGS sequence"/>
</dbReference>
<dbReference type="InterPro" id="IPR011330">
    <property type="entry name" value="Glyco_hydro/deAcase_b/a-brl"/>
</dbReference>
<evidence type="ECO:0000313" key="5">
    <source>
        <dbReference type="EMBL" id="KKP59677.1"/>
    </source>
</evidence>
<dbReference type="CDD" id="cd10918">
    <property type="entry name" value="CE4_NodB_like_5s_6s"/>
    <property type="match status" value="1"/>
</dbReference>
<dbReference type="PANTHER" id="PTHR34216:SF3">
    <property type="entry name" value="POLY-BETA-1,6-N-ACETYL-D-GLUCOSAMINE N-DEACETYLASE"/>
    <property type="match status" value="1"/>
</dbReference>
<comment type="caution">
    <text evidence="5">The sequence shown here is derived from an EMBL/GenBank/DDBJ whole genome shotgun (WGS) entry which is preliminary data.</text>
</comment>
<gene>
    <name evidence="5" type="ORF">UR52_C0005G0001</name>
</gene>
<evidence type="ECO:0000259" key="4">
    <source>
        <dbReference type="PROSITE" id="PS51677"/>
    </source>
</evidence>
<evidence type="ECO:0000256" key="1">
    <source>
        <dbReference type="ARBA" id="ARBA00004613"/>
    </source>
</evidence>
<feature type="transmembrane region" description="Helical" evidence="3">
    <location>
        <begin position="6"/>
        <end position="27"/>
    </location>
</feature>
<dbReference type="SUPFAM" id="SSF88713">
    <property type="entry name" value="Glycoside hydrolase/deacetylase"/>
    <property type="match status" value="1"/>
</dbReference>
<dbReference type="STRING" id="1618434.UR52_C0005G0001"/>
<dbReference type="PANTHER" id="PTHR34216">
    <property type="match status" value="1"/>
</dbReference>